<organism evidence="1 2">
    <name type="scientific">Cyanidioschyzon merolae (strain NIES-3377 / 10D)</name>
    <name type="common">Unicellular red alga</name>
    <dbReference type="NCBI Taxonomy" id="280699"/>
    <lineage>
        <taxon>Eukaryota</taxon>
        <taxon>Rhodophyta</taxon>
        <taxon>Bangiophyceae</taxon>
        <taxon>Cyanidiales</taxon>
        <taxon>Cyanidiaceae</taxon>
        <taxon>Cyanidioschyzon</taxon>
    </lineage>
</organism>
<name>M1VFM9_CYAM1</name>
<accession>M1VFM9</accession>
<evidence type="ECO:0000313" key="2">
    <source>
        <dbReference type="Proteomes" id="UP000007014"/>
    </source>
</evidence>
<gene>
    <name evidence="1" type="ORF">CYME_CME131C</name>
</gene>
<reference evidence="1 2" key="2">
    <citation type="journal article" date="2007" name="BMC Biol.">
        <title>A 100%-complete sequence reveals unusually simple genomic features in the hot-spring red alga Cyanidioschyzon merolae.</title>
        <authorList>
            <person name="Nozaki H."/>
            <person name="Takano H."/>
            <person name="Misumi O."/>
            <person name="Terasawa K."/>
            <person name="Matsuzaki M."/>
            <person name="Maruyama S."/>
            <person name="Nishida K."/>
            <person name="Yagisawa F."/>
            <person name="Yoshida Y."/>
            <person name="Fujiwara T."/>
            <person name="Takio S."/>
            <person name="Tamura K."/>
            <person name="Chung S.J."/>
            <person name="Nakamura S."/>
            <person name="Kuroiwa H."/>
            <person name="Tanaka K."/>
            <person name="Sato N."/>
            <person name="Kuroiwa T."/>
        </authorList>
    </citation>
    <scope>NUCLEOTIDE SEQUENCE [LARGE SCALE GENOMIC DNA]</scope>
    <source>
        <strain evidence="1 2">10D</strain>
    </source>
</reference>
<dbReference type="GeneID" id="16992891"/>
<dbReference type="AlphaFoldDB" id="M1VFM9"/>
<protein>
    <submittedName>
        <fullName evidence="1">Uncharacterized protein</fullName>
    </submittedName>
</protein>
<reference evidence="1 2" key="1">
    <citation type="journal article" date="2004" name="Nature">
        <title>Genome sequence of the ultrasmall unicellular red alga Cyanidioschyzon merolae 10D.</title>
        <authorList>
            <person name="Matsuzaki M."/>
            <person name="Misumi O."/>
            <person name="Shin-i T."/>
            <person name="Maruyama S."/>
            <person name="Takahara M."/>
            <person name="Miyagishima S."/>
            <person name="Mori T."/>
            <person name="Nishida K."/>
            <person name="Yagisawa F."/>
            <person name="Nishida K."/>
            <person name="Yoshida Y."/>
            <person name="Nishimura Y."/>
            <person name="Nakao S."/>
            <person name="Kobayashi T."/>
            <person name="Momoyama Y."/>
            <person name="Higashiyama T."/>
            <person name="Minoda A."/>
            <person name="Sano M."/>
            <person name="Nomoto H."/>
            <person name="Oishi K."/>
            <person name="Hayashi H."/>
            <person name="Ohta F."/>
            <person name="Nishizaka S."/>
            <person name="Haga S."/>
            <person name="Miura S."/>
            <person name="Morishita T."/>
            <person name="Kabeya Y."/>
            <person name="Terasawa K."/>
            <person name="Suzuki Y."/>
            <person name="Ishii Y."/>
            <person name="Asakawa S."/>
            <person name="Takano H."/>
            <person name="Ohta N."/>
            <person name="Kuroiwa H."/>
            <person name="Tanaka K."/>
            <person name="Shimizu N."/>
            <person name="Sugano S."/>
            <person name="Sato N."/>
            <person name="Nozaki H."/>
            <person name="Ogasawara N."/>
            <person name="Kohara Y."/>
            <person name="Kuroiwa T."/>
        </authorList>
    </citation>
    <scope>NUCLEOTIDE SEQUENCE [LARGE SCALE GENOMIC DNA]</scope>
    <source>
        <strain evidence="1 2">10D</strain>
    </source>
</reference>
<dbReference type="HOGENOM" id="CLU_1317109_0_0_1"/>
<evidence type="ECO:0000313" key="1">
    <source>
        <dbReference type="EMBL" id="BAM79348.1"/>
    </source>
</evidence>
<dbReference type="Gramene" id="CME131CT">
    <property type="protein sequence ID" value="CME131CT"/>
    <property type="gene ID" value="CME131C"/>
</dbReference>
<dbReference type="KEGG" id="cme:CYME_CME131C"/>
<dbReference type="EMBL" id="AP006487">
    <property type="protein sequence ID" value="BAM79348.1"/>
    <property type="molecule type" value="Genomic_DNA"/>
</dbReference>
<dbReference type="RefSeq" id="XP_005535634.1">
    <property type="nucleotide sequence ID" value="XM_005535577.1"/>
</dbReference>
<sequence>MHVCMRAYHTRVHPHHARRLSSHLCFYVPAIRICFNGHVRVHTNVVGLKSPATPGGVAISTSTATKSSCVAACMPRLFARAKSYGHGLRLVSRATFEACLPKSVSPLHGDIMHPMDSGQGSRRPVSVAFVPKGNTRDGVHEKKSRPVQELALFWFASCAFPSDAGMANVCIHRNDTCDPRNRTEMRHESESFSSSSSPMCILFLTISIS</sequence>
<dbReference type="Proteomes" id="UP000007014">
    <property type="component" value="Chromosome 5"/>
</dbReference>
<keyword evidence="2" id="KW-1185">Reference proteome</keyword>
<proteinExistence type="predicted"/>